<sequence length="305" mass="35462">MENLPPEVLSHVFAFAIPRHGYRDHYVSETTNDPQAELSLVCRYWEQVVIKTPQVWSYIHLSRNTTEKTLRRRIELSSRESLDVRVDVGDDADVDSSTTFPDLYDILLETIDRWRSFVFQGTVSFQRMLKLWIPKRLPNVVEAGYYGLIEDDDEGLELCDNDTGEFQEYRFKPWTAAPKLRRFAAETAGQFYFRDCPLVTEFAVSDMGESWGGNSDVHSWHDKWEEYFILLASRCPQLEVLELSDSWDFDCVDPMGWTRTETKWPRFPHLHTLKINAVGSASTIPIISKFNAPNLKTLHLGDIHY</sequence>
<accession>A0A0C3Q0B2</accession>
<dbReference type="Proteomes" id="UP000054248">
    <property type="component" value="Unassembled WGS sequence"/>
</dbReference>
<reference evidence="3" key="2">
    <citation type="submission" date="2015-01" db="EMBL/GenBank/DDBJ databases">
        <title>Evolutionary Origins and Diversification of the Mycorrhizal Mutualists.</title>
        <authorList>
            <consortium name="DOE Joint Genome Institute"/>
            <consortium name="Mycorrhizal Genomics Consortium"/>
            <person name="Kohler A."/>
            <person name="Kuo A."/>
            <person name="Nagy L.G."/>
            <person name="Floudas D."/>
            <person name="Copeland A."/>
            <person name="Barry K.W."/>
            <person name="Cichocki N."/>
            <person name="Veneault-Fourrey C."/>
            <person name="LaButti K."/>
            <person name="Lindquist E.A."/>
            <person name="Lipzen A."/>
            <person name="Lundell T."/>
            <person name="Morin E."/>
            <person name="Murat C."/>
            <person name="Riley R."/>
            <person name="Ohm R."/>
            <person name="Sun H."/>
            <person name="Tunlid A."/>
            <person name="Henrissat B."/>
            <person name="Grigoriev I.V."/>
            <person name="Hibbett D.S."/>
            <person name="Martin F."/>
        </authorList>
    </citation>
    <scope>NUCLEOTIDE SEQUENCE [LARGE SCALE GENOMIC DNA]</scope>
    <source>
        <strain evidence="3">MUT 4182</strain>
    </source>
</reference>
<dbReference type="InterPro" id="IPR001810">
    <property type="entry name" value="F-box_dom"/>
</dbReference>
<dbReference type="EMBL" id="KN824219">
    <property type="protein sequence ID" value="KIO15319.1"/>
    <property type="molecule type" value="Genomic_DNA"/>
</dbReference>
<reference evidence="2 3" key="1">
    <citation type="submission" date="2014-04" db="EMBL/GenBank/DDBJ databases">
        <authorList>
            <consortium name="DOE Joint Genome Institute"/>
            <person name="Kuo A."/>
            <person name="Girlanda M."/>
            <person name="Perotto S."/>
            <person name="Kohler A."/>
            <person name="Nagy L.G."/>
            <person name="Floudas D."/>
            <person name="Copeland A."/>
            <person name="Barry K.W."/>
            <person name="Cichocki N."/>
            <person name="Veneault-Fourrey C."/>
            <person name="LaButti K."/>
            <person name="Lindquist E.A."/>
            <person name="Lipzen A."/>
            <person name="Lundell T."/>
            <person name="Morin E."/>
            <person name="Murat C."/>
            <person name="Sun H."/>
            <person name="Tunlid A."/>
            <person name="Henrissat B."/>
            <person name="Grigoriev I.V."/>
            <person name="Hibbett D.S."/>
            <person name="Martin F."/>
            <person name="Nordberg H.P."/>
            <person name="Cantor M.N."/>
            <person name="Hua S.X."/>
        </authorList>
    </citation>
    <scope>NUCLEOTIDE SEQUENCE [LARGE SCALE GENOMIC DNA]</scope>
    <source>
        <strain evidence="2 3">MUT 4182</strain>
    </source>
</reference>
<gene>
    <name evidence="2" type="ORF">M407DRAFT_213379</name>
</gene>
<dbReference type="Pfam" id="PF12937">
    <property type="entry name" value="F-box-like"/>
    <property type="match status" value="1"/>
</dbReference>
<dbReference type="AlphaFoldDB" id="A0A0C3Q0B2"/>
<feature type="domain" description="F-box" evidence="1">
    <location>
        <begin position="2"/>
        <end position="61"/>
    </location>
</feature>
<feature type="non-terminal residue" evidence="2">
    <location>
        <position position="305"/>
    </location>
</feature>
<dbReference type="Gene3D" id="1.20.1280.50">
    <property type="match status" value="1"/>
</dbReference>
<evidence type="ECO:0000313" key="2">
    <source>
        <dbReference type="EMBL" id="KIO15319.1"/>
    </source>
</evidence>
<keyword evidence="3" id="KW-1185">Reference proteome</keyword>
<evidence type="ECO:0000313" key="3">
    <source>
        <dbReference type="Proteomes" id="UP000054248"/>
    </source>
</evidence>
<dbReference type="HOGENOM" id="CLU_913856_0_0_1"/>
<protein>
    <recommendedName>
        <fullName evidence="1">F-box domain-containing protein</fullName>
    </recommendedName>
</protein>
<organism evidence="2 3">
    <name type="scientific">Tulasnella calospora MUT 4182</name>
    <dbReference type="NCBI Taxonomy" id="1051891"/>
    <lineage>
        <taxon>Eukaryota</taxon>
        <taxon>Fungi</taxon>
        <taxon>Dikarya</taxon>
        <taxon>Basidiomycota</taxon>
        <taxon>Agaricomycotina</taxon>
        <taxon>Agaricomycetes</taxon>
        <taxon>Cantharellales</taxon>
        <taxon>Tulasnellaceae</taxon>
        <taxon>Tulasnella</taxon>
    </lineage>
</organism>
<dbReference type="OrthoDB" id="3201770at2759"/>
<name>A0A0C3Q0B2_9AGAM</name>
<evidence type="ECO:0000259" key="1">
    <source>
        <dbReference type="Pfam" id="PF12937"/>
    </source>
</evidence>
<proteinExistence type="predicted"/>